<dbReference type="Proteomes" id="UP000838756">
    <property type="component" value="Unassembled WGS sequence"/>
</dbReference>
<accession>A0A8S4RRS2</accession>
<name>A0A8S4RRS2_9NEOP</name>
<evidence type="ECO:0000313" key="1">
    <source>
        <dbReference type="EMBL" id="CAH2241019.1"/>
    </source>
</evidence>
<reference evidence="1" key="1">
    <citation type="submission" date="2022-03" db="EMBL/GenBank/DDBJ databases">
        <authorList>
            <person name="Lindestad O."/>
        </authorList>
    </citation>
    <scope>NUCLEOTIDE SEQUENCE</scope>
</reference>
<comment type="caution">
    <text evidence="1">The sequence shown here is derived from an EMBL/GenBank/DDBJ whole genome shotgun (WGS) entry which is preliminary data.</text>
</comment>
<dbReference type="AlphaFoldDB" id="A0A8S4RRS2"/>
<dbReference type="EMBL" id="CAKXAJ010025562">
    <property type="protein sequence ID" value="CAH2241019.1"/>
    <property type="molecule type" value="Genomic_DNA"/>
</dbReference>
<sequence>MCVMRLTAITPVLGKIETGRAFQILAVRIENEDANASVVYQPRRDADPYGASRFDGKKVRGELDQPVLENTLLNISYRIPKCRL</sequence>
<proteinExistence type="predicted"/>
<evidence type="ECO:0000313" key="2">
    <source>
        <dbReference type="Proteomes" id="UP000838756"/>
    </source>
</evidence>
<keyword evidence="2" id="KW-1185">Reference proteome</keyword>
<protein>
    <submittedName>
        <fullName evidence="1">Jg4089 protein</fullName>
    </submittedName>
</protein>
<gene>
    <name evidence="1" type="primary">jg4089</name>
    <name evidence="1" type="ORF">PAEG_LOCUS17489</name>
</gene>
<organism evidence="1 2">
    <name type="scientific">Pararge aegeria aegeria</name>
    <dbReference type="NCBI Taxonomy" id="348720"/>
    <lineage>
        <taxon>Eukaryota</taxon>
        <taxon>Metazoa</taxon>
        <taxon>Ecdysozoa</taxon>
        <taxon>Arthropoda</taxon>
        <taxon>Hexapoda</taxon>
        <taxon>Insecta</taxon>
        <taxon>Pterygota</taxon>
        <taxon>Neoptera</taxon>
        <taxon>Endopterygota</taxon>
        <taxon>Lepidoptera</taxon>
        <taxon>Glossata</taxon>
        <taxon>Ditrysia</taxon>
        <taxon>Papilionoidea</taxon>
        <taxon>Nymphalidae</taxon>
        <taxon>Satyrinae</taxon>
        <taxon>Satyrini</taxon>
        <taxon>Parargina</taxon>
        <taxon>Pararge</taxon>
    </lineage>
</organism>